<dbReference type="InterPro" id="IPR000792">
    <property type="entry name" value="Tscrpt_reg_LuxR_C"/>
</dbReference>
<dbReference type="Pfam" id="PF00072">
    <property type="entry name" value="Response_reg"/>
    <property type="match status" value="1"/>
</dbReference>
<dbReference type="InterPro" id="IPR058245">
    <property type="entry name" value="NreC/VraR/RcsB-like_REC"/>
</dbReference>
<protein>
    <submittedName>
        <fullName evidence="6">Two-component transcriptional response regulator, LuxR family</fullName>
    </submittedName>
</protein>
<keyword evidence="1 3" id="KW-0597">Phosphoprotein</keyword>
<dbReference type="InterPro" id="IPR001789">
    <property type="entry name" value="Sig_transdc_resp-reg_receiver"/>
</dbReference>
<dbReference type="CDD" id="cd06170">
    <property type="entry name" value="LuxR_C_like"/>
    <property type="match status" value="1"/>
</dbReference>
<name>A0A6J4RE96_9ACTN</name>
<evidence type="ECO:0000259" key="5">
    <source>
        <dbReference type="PROSITE" id="PS50110"/>
    </source>
</evidence>
<dbReference type="GO" id="GO:0000160">
    <property type="term" value="P:phosphorelay signal transduction system"/>
    <property type="evidence" value="ECO:0007669"/>
    <property type="project" value="InterPro"/>
</dbReference>
<dbReference type="SMART" id="SM00448">
    <property type="entry name" value="REC"/>
    <property type="match status" value="1"/>
</dbReference>
<dbReference type="InterPro" id="IPR011006">
    <property type="entry name" value="CheY-like_superfamily"/>
</dbReference>
<dbReference type="PROSITE" id="PS50043">
    <property type="entry name" value="HTH_LUXR_2"/>
    <property type="match status" value="1"/>
</dbReference>
<dbReference type="GO" id="GO:0006355">
    <property type="term" value="P:regulation of DNA-templated transcription"/>
    <property type="evidence" value="ECO:0007669"/>
    <property type="project" value="InterPro"/>
</dbReference>
<dbReference type="InterPro" id="IPR039420">
    <property type="entry name" value="WalR-like"/>
</dbReference>
<dbReference type="CDD" id="cd17535">
    <property type="entry name" value="REC_NarL-like"/>
    <property type="match status" value="1"/>
</dbReference>
<dbReference type="PROSITE" id="PS50110">
    <property type="entry name" value="RESPONSE_REGULATORY"/>
    <property type="match status" value="1"/>
</dbReference>
<dbReference type="Pfam" id="PF00196">
    <property type="entry name" value="GerE"/>
    <property type="match status" value="1"/>
</dbReference>
<dbReference type="EMBL" id="CADCVF010000062">
    <property type="protein sequence ID" value="CAA9463426.1"/>
    <property type="molecule type" value="Genomic_DNA"/>
</dbReference>
<dbReference type="InterPro" id="IPR016032">
    <property type="entry name" value="Sig_transdc_resp-reg_C-effctor"/>
</dbReference>
<dbReference type="PRINTS" id="PR00038">
    <property type="entry name" value="HTHLUXR"/>
</dbReference>
<dbReference type="PANTHER" id="PTHR43214:SF43">
    <property type="entry name" value="TWO-COMPONENT RESPONSE REGULATOR"/>
    <property type="match status" value="1"/>
</dbReference>
<dbReference type="SMART" id="SM00421">
    <property type="entry name" value="HTH_LUXR"/>
    <property type="match status" value="1"/>
</dbReference>
<feature type="domain" description="Response regulatory" evidence="5">
    <location>
        <begin position="1"/>
        <end position="116"/>
    </location>
</feature>
<dbReference type="Gene3D" id="3.40.50.2300">
    <property type="match status" value="1"/>
</dbReference>
<sequence length="220" mass="24350">MAIVDDHELARESLQNMLSDEPDIDIVGEAANGRQALLLCSRFRLDLILMDVRMPVMDGLAATKEVKQRYPEISVMMLTMHDNPDYLLEALKAGAAGYVLKDAPREEIIEAVRRVRNGESPLDPELAARLLRRLASEGERRRGTGGSHETAYAVEPLTPRELEVLGLMKLGRTNRQIAGDLVISLGTAKNHVEHIISKLGVSDRTRAVVQALELGLIDLR</sequence>
<evidence type="ECO:0000256" key="1">
    <source>
        <dbReference type="ARBA" id="ARBA00022553"/>
    </source>
</evidence>
<gene>
    <name evidence="6" type="ORF">AVDCRST_MAG58-3004</name>
</gene>
<evidence type="ECO:0000313" key="6">
    <source>
        <dbReference type="EMBL" id="CAA9463426.1"/>
    </source>
</evidence>
<dbReference type="AlphaFoldDB" id="A0A6J4RE96"/>
<proteinExistence type="predicted"/>
<dbReference type="PANTHER" id="PTHR43214">
    <property type="entry name" value="TWO-COMPONENT RESPONSE REGULATOR"/>
    <property type="match status" value="1"/>
</dbReference>
<feature type="modified residue" description="4-aspartylphosphate" evidence="3">
    <location>
        <position position="51"/>
    </location>
</feature>
<dbReference type="SUPFAM" id="SSF52172">
    <property type="entry name" value="CheY-like"/>
    <property type="match status" value="1"/>
</dbReference>
<feature type="domain" description="HTH luxR-type" evidence="4">
    <location>
        <begin position="150"/>
        <end position="215"/>
    </location>
</feature>
<evidence type="ECO:0000256" key="2">
    <source>
        <dbReference type="ARBA" id="ARBA00023125"/>
    </source>
</evidence>
<dbReference type="SUPFAM" id="SSF46894">
    <property type="entry name" value="C-terminal effector domain of the bipartite response regulators"/>
    <property type="match status" value="1"/>
</dbReference>
<reference evidence="6" key="1">
    <citation type="submission" date="2020-02" db="EMBL/GenBank/DDBJ databases">
        <authorList>
            <person name="Meier V. D."/>
        </authorList>
    </citation>
    <scope>NUCLEOTIDE SEQUENCE</scope>
    <source>
        <strain evidence="6">AVDCRST_MAG58</strain>
    </source>
</reference>
<dbReference type="GO" id="GO:0003677">
    <property type="term" value="F:DNA binding"/>
    <property type="evidence" value="ECO:0007669"/>
    <property type="project" value="UniProtKB-KW"/>
</dbReference>
<evidence type="ECO:0000256" key="3">
    <source>
        <dbReference type="PROSITE-ProRule" id="PRU00169"/>
    </source>
</evidence>
<accession>A0A6J4RE96</accession>
<organism evidence="6">
    <name type="scientific">uncultured Rubrobacteraceae bacterium</name>
    <dbReference type="NCBI Taxonomy" id="349277"/>
    <lineage>
        <taxon>Bacteria</taxon>
        <taxon>Bacillati</taxon>
        <taxon>Actinomycetota</taxon>
        <taxon>Rubrobacteria</taxon>
        <taxon>Rubrobacterales</taxon>
        <taxon>Rubrobacteraceae</taxon>
        <taxon>environmental samples</taxon>
    </lineage>
</organism>
<evidence type="ECO:0000259" key="4">
    <source>
        <dbReference type="PROSITE" id="PS50043"/>
    </source>
</evidence>
<keyword evidence="2" id="KW-0238">DNA-binding</keyword>